<evidence type="ECO:0000256" key="4">
    <source>
        <dbReference type="ARBA" id="ARBA00011738"/>
    </source>
</evidence>
<name>A0ABY8PQU9_9BACT</name>
<gene>
    <name evidence="15" type="ORF">JRV97_00135</name>
</gene>
<evidence type="ECO:0000313" key="15">
    <source>
        <dbReference type="EMBL" id="WGS65000.1"/>
    </source>
</evidence>
<keyword evidence="9" id="KW-0460">Magnesium</keyword>
<feature type="domain" description="Isopropylmalate dehydrogenase-like" evidence="14">
    <location>
        <begin position="5"/>
        <end position="367"/>
    </location>
</feature>
<dbReference type="GO" id="GO:0004450">
    <property type="term" value="F:isocitrate dehydrogenase (NADP+) activity"/>
    <property type="evidence" value="ECO:0007669"/>
    <property type="project" value="UniProtKB-EC"/>
</dbReference>
<dbReference type="PANTHER" id="PTHR43504">
    <property type="entry name" value="ISOCITRATE DEHYDROGENASE [NADP]"/>
    <property type="match status" value="1"/>
</dbReference>
<dbReference type="Gene3D" id="3.40.718.10">
    <property type="entry name" value="Isopropylmalate Dehydrogenase"/>
    <property type="match status" value="1"/>
</dbReference>
<reference evidence="15 16" key="1">
    <citation type="submission" date="2021-02" db="EMBL/GenBank/DDBJ databases">
        <title>Characterization of Marinitoga sp. nov. str. BP5-C20A.</title>
        <authorList>
            <person name="Erauso G."/>
            <person name="Postec A."/>
        </authorList>
    </citation>
    <scope>NUCLEOTIDE SEQUENCE [LARGE SCALE GENOMIC DNA]</scope>
    <source>
        <strain evidence="15 16">BP5-C20A</strain>
    </source>
</reference>
<evidence type="ECO:0000256" key="3">
    <source>
        <dbReference type="ARBA" id="ARBA00007769"/>
    </source>
</evidence>
<dbReference type="InterPro" id="IPR024084">
    <property type="entry name" value="IsoPropMal-DH-like_dom"/>
</dbReference>
<evidence type="ECO:0000256" key="9">
    <source>
        <dbReference type="ARBA" id="ARBA00022842"/>
    </source>
</evidence>
<organism evidence="15 16">
    <name type="scientific">Marinitoga aeolica</name>
    <dbReference type="NCBI Taxonomy" id="2809031"/>
    <lineage>
        <taxon>Bacteria</taxon>
        <taxon>Thermotogati</taxon>
        <taxon>Thermotogota</taxon>
        <taxon>Thermotogae</taxon>
        <taxon>Petrotogales</taxon>
        <taxon>Petrotogaceae</taxon>
        <taxon>Marinitoga</taxon>
    </lineage>
</organism>
<evidence type="ECO:0000256" key="10">
    <source>
        <dbReference type="ARBA" id="ARBA00022857"/>
    </source>
</evidence>
<dbReference type="SUPFAM" id="SSF53659">
    <property type="entry name" value="Isocitrate/Isopropylmalate dehydrogenase-like"/>
    <property type="match status" value="1"/>
</dbReference>
<evidence type="ECO:0000256" key="13">
    <source>
        <dbReference type="ARBA" id="ARBA00023554"/>
    </source>
</evidence>
<keyword evidence="11 15" id="KW-0560">Oxidoreductase</keyword>
<evidence type="ECO:0000259" key="14">
    <source>
        <dbReference type="SMART" id="SM01329"/>
    </source>
</evidence>
<evidence type="ECO:0000256" key="6">
    <source>
        <dbReference type="ARBA" id="ARBA00022435"/>
    </source>
</evidence>
<dbReference type="PROSITE" id="PS00470">
    <property type="entry name" value="IDH_IMDH"/>
    <property type="match status" value="1"/>
</dbReference>
<dbReference type="Proteomes" id="UP001232493">
    <property type="component" value="Chromosome"/>
</dbReference>
<comment type="subunit">
    <text evidence="4">Homodimer.</text>
</comment>
<dbReference type="RefSeq" id="WP_280999059.1">
    <property type="nucleotide sequence ID" value="NZ_CP069362.1"/>
</dbReference>
<evidence type="ECO:0000256" key="2">
    <source>
        <dbReference type="ARBA" id="ARBA00001946"/>
    </source>
</evidence>
<sequence length="371" mass="41571">MDEITILYIEGDGIGPYIMKAAMKVWNAAIDYIYSGKKKIIWKETYAGKKALKKFGTLLPKETLDLLKEYKIGIKGPLETPIGSGYRSLNVAMRQKLDLYACIRPVKYIPGIKAPVKNPENVDIIIFRENTEDVYAGIEWEEDSKESNELIKILNEKFGTNLSKASIGIKPISEFKTKRLMRKTIKYALENNRKKITIVHKGNIMKYTEGNFRKWCYEVVDEFKEQLENKNIMVNDIIADNMFQQLLLNPSNFDILITPNLNGDYLSDAAAAQIGGIGIVPGANIGDEIALFEPTHGTAPGIKNPEMANPTSLILSGVMMLEYIGYTEAAELIKKSIETTIKNGYSTPDISSDSSKSLSAIEFANKIIEEF</sequence>
<comment type="cofactor">
    <cofactor evidence="2">
        <name>Mg(2+)</name>
        <dbReference type="ChEBI" id="CHEBI:18420"/>
    </cofactor>
</comment>
<evidence type="ECO:0000256" key="8">
    <source>
        <dbReference type="ARBA" id="ARBA00022723"/>
    </source>
</evidence>
<dbReference type="InterPro" id="IPR004439">
    <property type="entry name" value="Isocitrate_DH_NADP_dimer_prok"/>
</dbReference>
<keyword evidence="8" id="KW-0479">Metal-binding</keyword>
<dbReference type="SMART" id="SM01329">
    <property type="entry name" value="Iso_dh"/>
    <property type="match status" value="1"/>
</dbReference>
<evidence type="ECO:0000256" key="5">
    <source>
        <dbReference type="ARBA" id="ARBA00013013"/>
    </source>
</evidence>
<accession>A0ABY8PQU9</accession>
<comment type="cofactor">
    <cofactor evidence="1">
        <name>Mn(2+)</name>
        <dbReference type="ChEBI" id="CHEBI:29035"/>
    </cofactor>
</comment>
<evidence type="ECO:0000313" key="16">
    <source>
        <dbReference type="Proteomes" id="UP001232493"/>
    </source>
</evidence>
<comment type="similarity">
    <text evidence="3">Belongs to the isocitrate and isopropylmalate dehydrogenases family.</text>
</comment>
<keyword evidence="12" id="KW-0464">Manganese</keyword>
<keyword evidence="7" id="KW-0816">Tricarboxylic acid cycle</keyword>
<dbReference type="PANTHER" id="PTHR43504:SF1">
    <property type="entry name" value="ISOCITRATE DEHYDROGENASE [NADP]"/>
    <property type="match status" value="1"/>
</dbReference>
<proteinExistence type="inferred from homology"/>
<dbReference type="EC" id="1.1.1.42" evidence="5"/>
<evidence type="ECO:0000256" key="12">
    <source>
        <dbReference type="ARBA" id="ARBA00023211"/>
    </source>
</evidence>
<dbReference type="InterPro" id="IPR019818">
    <property type="entry name" value="IsoCit/isopropylmalate_DH_CS"/>
</dbReference>
<comment type="catalytic activity">
    <reaction evidence="13">
        <text>D-threo-isocitrate + NADP(+) = 2-oxoglutarate + CO2 + NADPH</text>
        <dbReference type="Rhea" id="RHEA:19629"/>
        <dbReference type="ChEBI" id="CHEBI:15562"/>
        <dbReference type="ChEBI" id="CHEBI:16526"/>
        <dbReference type="ChEBI" id="CHEBI:16810"/>
        <dbReference type="ChEBI" id="CHEBI:57783"/>
        <dbReference type="ChEBI" id="CHEBI:58349"/>
        <dbReference type="EC" id="1.1.1.42"/>
    </reaction>
</comment>
<dbReference type="Pfam" id="PF00180">
    <property type="entry name" value="Iso_dh"/>
    <property type="match status" value="1"/>
</dbReference>
<evidence type="ECO:0000256" key="7">
    <source>
        <dbReference type="ARBA" id="ARBA00022532"/>
    </source>
</evidence>
<evidence type="ECO:0000256" key="11">
    <source>
        <dbReference type="ARBA" id="ARBA00023002"/>
    </source>
</evidence>
<protein>
    <recommendedName>
        <fullName evidence="5">isocitrate dehydrogenase (NADP(+))</fullName>
        <ecNumber evidence="5">1.1.1.42</ecNumber>
    </recommendedName>
</protein>
<keyword evidence="16" id="KW-1185">Reference proteome</keyword>
<keyword evidence="6" id="KW-0329">Glyoxylate bypass</keyword>
<keyword evidence="10" id="KW-0521">NADP</keyword>
<evidence type="ECO:0000256" key="1">
    <source>
        <dbReference type="ARBA" id="ARBA00001936"/>
    </source>
</evidence>
<dbReference type="EMBL" id="CP069362">
    <property type="protein sequence ID" value="WGS65000.1"/>
    <property type="molecule type" value="Genomic_DNA"/>
</dbReference>